<dbReference type="GO" id="GO:0030317">
    <property type="term" value="P:flagellated sperm motility"/>
    <property type="evidence" value="ECO:0007669"/>
    <property type="project" value="TreeGrafter"/>
</dbReference>
<gene>
    <name evidence="1" type="ORF">g.49940</name>
</gene>
<dbReference type="GO" id="GO:0031514">
    <property type="term" value="C:motile cilium"/>
    <property type="evidence" value="ECO:0007669"/>
    <property type="project" value="TreeGrafter"/>
</dbReference>
<dbReference type="InterPro" id="IPR037695">
    <property type="entry name" value="IQUB"/>
</dbReference>
<evidence type="ECO:0000313" key="1">
    <source>
        <dbReference type="EMBL" id="JAT17028.1"/>
    </source>
</evidence>
<proteinExistence type="predicted"/>
<protein>
    <submittedName>
        <fullName evidence="1">Uncharacterized protein</fullName>
    </submittedName>
</protein>
<accession>A0A1B6L010</accession>
<feature type="non-terminal residue" evidence="1">
    <location>
        <position position="191"/>
    </location>
</feature>
<organism evidence="1">
    <name type="scientific">Graphocephala atropunctata</name>
    <dbReference type="NCBI Taxonomy" id="36148"/>
    <lineage>
        <taxon>Eukaryota</taxon>
        <taxon>Metazoa</taxon>
        <taxon>Ecdysozoa</taxon>
        <taxon>Arthropoda</taxon>
        <taxon>Hexapoda</taxon>
        <taxon>Insecta</taxon>
        <taxon>Pterygota</taxon>
        <taxon>Neoptera</taxon>
        <taxon>Paraneoptera</taxon>
        <taxon>Hemiptera</taxon>
        <taxon>Auchenorrhyncha</taxon>
        <taxon>Membracoidea</taxon>
        <taxon>Cicadellidae</taxon>
        <taxon>Cicadellinae</taxon>
        <taxon>Cicadellini</taxon>
        <taxon>Graphocephala</taxon>
    </lineage>
</organism>
<dbReference type="GO" id="GO:0060271">
    <property type="term" value="P:cilium assembly"/>
    <property type="evidence" value="ECO:0007669"/>
    <property type="project" value="TreeGrafter"/>
</dbReference>
<name>A0A1B6L010_9HEMI</name>
<dbReference type="PANTHER" id="PTHR21074:SF0">
    <property type="entry name" value="IQ AND UBIQUITIN-LIKE DOMAIN-CONTAINING PROTEIN"/>
    <property type="match status" value="1"/>
</dbReference>
<dbReference type="PANTHER" id="PTHR21074">
    <property type="entry name" value="IQ AND UBIQUITIN-LIKE DOMAIN-CONTAINING PROTEIN"/>
    <property type="match status" value="1"/>
</dbReference>
<reference evidence="1" key="1">
    <citation type="submission" date="2015-11" db="EMBL/GenBank/DDBJ databases">
        <title>De novo transcriptome assembly of four potential Pierce s Disease insect vectors from Arizona vineyards.</title>
        <authorList>
            <person name="Tassone E.E."/>
        </authorList>
    </citation>
    <scope>NUCLEOTIDE SEQUENCE</scope>
</reference>
<feature type="non-terminal residue" evidence="1">
    <location>
        <position position="1"/>
    </location>
</feature>
<dbReference type="GO" id="GO:0001669">
    <property type="term" value="C:acrosomal vesicle"/>
    <property type="evidence" value="ECO:0007669"/>
    <property type="project" value="TreeGrafter"/>
</dbReference>
<dbReference type="EMBL" id="GEBQ01022949">
    <property type="protein sequence ID" value="JAT17028.1"/>
    <property type="molecule type" value="Transcribed_RNA"/>
</dbReference>
<dbReference type="AlphaFoldDB" id="A0A1B6L010"/>
<sequence length="191" mass="22018">VDDWLPLQGLGVEAFGSLELKLTSTHPGRMITAGSVSEYIPTVDVITVHVWQDGEFKDVIVEIENQSCQKEWLGGYRNKLTKLEYHHASSQTAPRERKVFDYPEPGVISPLLFHRDTQTPFPLKDVKVNTSVDKGTQLWRSDLYIPADRDTILTSKPFQSYSEWLTINNVEEKVIKLQRTVRRWLHQVRIS</sequence>